<evidence type="ECO:0000313" key="1">
    <source>
        <dbReference type="EMBL" id="CAG8570723.1"/>
    </source>
</evidence>
<accession>A0ACA9MAH4</accession>
<name>A0ACA9MAH4_9GLOM</name>
<keyword evidence="2" id="KW-1185">Reference proteome</keyword>
<gene>
    <name evidence="1" type="ORF">SCALOS_LOCUS5839</name>
</gene>
<reference evidence="1" key="1">
    <citation type="submission" date="2021-06" db="EMBL/GenBank/DDBJ databases">
        <authorList>
            <person name="Kallberg Y."/>
            <person name="Tangrot J."/>
            <person name="Rosling A."/>
        </authorList>
    </citation>
    <scope>NUCLEOTIDE SEQUENCE</scope>
    <source>
        <strain evidence="1">AU212A</strain>
    </source>
</reference>
<protein>
    <submittedName>
        <fullName evidence="1">10259_t:CDS:1</fullName>
    </submittedName>
</protein>
<dbReference type="EMBL" id="CAJVPM010010180">
    <property type="protein sequence ID" value="CAG8570723.1"/>
    <property type="molecule type" value="Genomic_DNA"/>
</dbReference>
<sequence length="79" mass="8713">MSSPRKHEKKELHLRGEYSTKLGTTEIASQTISAVQTVGDAITPFVPLFTMVTNILGSMITIYDNAKCNEKICGVLLDR</sequence>
<evidence type="ECO:0000313" key="2">
    <source>
        <dbReference type="Proteomes" id="UP000789860"/>
    </source>
</evidence>
<organism evidence="1 2">
    <name type="scientific">Scutellospora calospora</name>
    <dbReference type="NCBI Taxonomy" id="85575"/>
    <lineage>
        <taxon>Eukaryota</taxon>
        <taxon>Fungi</taxon>
        <taxon>Fungi incertae sedis</taxon>
        <taxon>Mucoromycota</taxon>
        <taxon>Glomeromycotina</taxon>
        <taxon>Glomeromycetes</taxon>
        <taxon>Diversisporales</taxon>
        <taxon>Gigasporaceae</taxon>
        <taxon>Scutellospora</taxon>
    </lineage>
</organism>
<dbReference type="Proteomes" id="UP000789860">
    <property type="component" value="Unassembled WGS sequence"/>
</dbReference>
<feature type="non-terminal residue" evidence="1">
    <location>
        <position position="79"/>
    </location>
</feature>
<proteinExistence type="predicted"/>
<comment type="caution">
    <text evidence="1">The sequence shown here is derived from an EMBL/GenBank/DDBJ whole genome shotgun (WGS) entry which is preliminary data.</text>
</comment>